<dbReference type="InterPro" id="IPR001139">
    <property type="entry name" value="Glyco_hydro_30"/>
</dbReference>
<evidence type="ECO:0000256" key="2">
    <source>
        <dbReference type="ARBA" id="ARBA00022729"/>
    </source>
</evidence>
<dbReference type="PATRIC" id="fig|66876.3.peg.7264"/>
<dbReference type="EMBL" id="LGKG01000174">
    <property type="protein sequence ID" value="KPC59782.1"/>
    <property type="molecule type" value="Genomic_DNA"/>
</dbReference>
<proteinExistence type="inferred from homology"/>
<feature type="region of interest" description="Disordered" evidence="5">
    <location>
        <begin position="1"/>
        <end position="40"/>
    </location>
</feature>
<keyword evidence="4" id="KW-0326">Glycosidase</keyword>
<dbReference type="SUPFAM" id="SSF51445">
    <property type="entry name" value="(Trans)glycosidases"/>
    <property type="match status" value="1"/>
</dbReference>
<sequence>MQVHLTTTSDPGGRHVAKGLAKQPPLTFTPRGGTRRADGGSVDITVDDAKAYQTFEGGGASFTDTAAWLLKGSGALSDAARAATMKRLFDPDDGIGLAFLRNPMGASDLARFGYTYDDLPAGRTDPGLKRFTIGHDLAGVLPLTAEARRLNPALKVMAAPWSAPAWMKDNGRLDQGRLQAKYYAAYARYFVKYLRAYQDHGVPVAYVSVQNEPTCCIGYPSMRWNSSGLARFTKDHLLPALRNARLSTKVLALDWNWDRYADFAAPTVDDPAIRNHPNFGGLAWHGYAGDVTEQTRVHHRYPGLAAYDTEHSGGRWIPNQQREDMRNLIAYTRNWGSSWVKWSLAVDRNGGPHQGGCDNCTGLITVHHGNGAQGAVDYTVEYYTMGHLTKFVRPGARRIDSTASATVPNVAWKNPDGSLALIAYNDTAATRHLTIDWHGRKAGYRLPAGASATFTWQRAT</sequence>
<keyword evidence="3 4" id="KW-0378">Hydrolase</keyword>
<evidence type="ECO:0000256" key="3">
    <source>
        <dbReference type="ARBA" id="ARBA00022801"/>
    </source>
</evidence>
<dbReference type="GO" id="GO:0016020">
    <property type="term" value="C:membrane"/>
    <property type="evidence" value="ECO:0007669"/>
    <property type="project" value="GOC"/>
</dbReference>
<keyword evidence="9" id="KW-1185">Reference proteome</keyword>
<name>A0A0N0GW54_9ACTN</name>
<accession>A0A0N0GW54</accession>
<evidence type="ECO:0000256" key="4">
    <source>
        <dbReference type="RuleBase" id="RU361188"/>
    </source>
</evidence>
<gene>
    <name evidence="8" type="ORF">ADL29_32950</name>
</gene>
<dbReference type="InterPro" id="IPR013780">
    <property type="entry name" value="Glyco_hydro_b"/>
</dbReference>
<protein>
    <submittedName>
        <fullName evidence="8">Glucosylceramidase</fullName>
    </submittedName>
</protein>
<dbReference type="InterPro" id="IPR033453">
    <property type="entry name" value="Glyco_hydro_30_TIM-barrel"/>
</dbReference>
<evidence type="ECO:0000313" key="8">
    <source>
        <dbReference type="EMBL" id="KPC59782.1"/>
    </source>
</evidence>
<dbReference type="PANTHER" id="PTHR11069">
    <property type="entry name" value="GLUCOSYLCERAMIDASE"/>
    <property type="match status" value="1"/>
</dbReference>
<evidence type="ECO:0000313" key="9">
    <source>
        <dbReference type="Proteomes" id="UP000037982"/>
    </source>
</evidence>
<evidence type="ECO:0000256" key="1">
    <source>
        <dbReference type="ARBA" id="ARBA00005382"/>
    </source>
</evidence>
<dbReference type="GO" id="GO:0004348">
    <property type="term" value="F:glucosylceramidase activity"/>
    <property type="evidence" value="ECO:0007669"/>
    <property type="project" value="InterPro"/>
</dbReference>
<organism evidence="8 9">
    <name type="scientific">Streptomyces chattanoogensis</name>
    <dbReference type="NCBI Taxonomy" id="66876"/>
    <lineage>
        <taxon>Bacteria</taxon>
        <taxon>Bacillati</taxon>
        <taxon>Actinomycetota</taxon>
        <taxon>Actinomycetes</taxon>
        <taxon>Kitasatosporales</taxon>
        <taxon>Streptomycetaceae</taxon>
        <taxon>Streptomyces</taxon>
    </lineage>
</organism>
<reference evidence="9" key="1">
    <citation type="submission" date="2015-07" db="EMBL/GenBank/DDBJ databases">
        <authorList>
            <person name="Ju K.-S."/>
            <person name="Doroghazi J.R."/>
            <person name="Metcalf W.W."/>
        </authorList>
    </citation>
    <scope>NUCLEOTIDE SEQUENCE [LARGE SCALE GENOMIC DNA]</scope>
    <source>
        <strain evidence="9">NRRL ISP-5002</strain>
    </source>
</reference>
<dbReference type="Proteomes" id="UP000037982">
    <property type="component" value="Unassembled WGS sequence"/>
</dbReference>
<feature type="compositionally biased region" description="Polar residues" evidence="5">
    <location>
        <begin position="1"/>
        <end position="10"/>
    </location>
</feature>
<comment type="caution">
    <text evidence="8">The sequence shown here is derived from an EMBL/GenBank/DDBJ whole genome shotgun (WGS) entry which is preliminary data.</text>
</comment>
<dbReference type="InterPro" id="IPR017853">
    <property type="entry name" value="GH"/>
</dbReference>
<dbReference type="PANTHER" id="PTHR11069:SF23">
    <property type="entry name" value="LYSOSOMAL ACID GLUCOSYLCERAMIDASE"/>
    <property type="match status" value="1"/>
</dbReference>
<keyword evidence="2" id="KW-0732">Signal</keyword>
<dbReference type="AlphaFoldDB" id="A0A0N0GW54"/>
<dbReference type="GO" id="GO:0006680">
    <property type="term" value="P:glucosylceramide catabolic process"/>
    <property type="evidence" value="ECO:0007669"/>
    <property type="project" value="TreeGrafter"/>
</dbReference>
<dbReference type="Pfam" id="PF02055">
    <property type="entry name" value="Glyco_hydro_30"/>
    <property type="match status" value="1"/>
</dbReference>
<dbReference type="PRINTS" id="PR00843">
    <property type="entry name" value="GLHYDRLASE30"/>
</dbReference>
<feature type="domain" description="Glycosyl hydrolase family 30 TIM-barrel" evidence="6">
    <location>
        <begin position="56"/>
        <end position="354"/>
    </location>
</feature>
<evidence type="ECO:0000256" key="5">
    <source>
        <dbReference type="SAM" id="MobiDB-lite"/>
    </source>
</evidence>
<dbReference type="Gene3D" id="3.20.20.80">
    <property type="entry name" value="Glycosidases"/>
    <property type="match status" value="1"/>
</dbReference>
<dbReference type="Gene3D" id="2.60.40.1180">
    <property type="entry name" value="Golgi alpha-mannosidase II"/>
    <property type="match status" value="1"/>
</dbReference>
<evidence type="ECO:0000259" key="7">
    <source>
        <dbReference type="Pfam" id="PF17189"/>
    </source>
</evidence>
<feature type="domain" description="Glycosyl hydrolase family 30 beta sandwich" evidence="7">
    <location>
        <begin position="395"/>
        <end position="454"/>
    </location>
</feature>
<dbReference type="InterPro" id="IPR033452">
    <property type="entry name" value="GH30_C"/>
</dbReference>
<dbReference type="Pfam" id="PF17189">
    <property type="entry name" value="Glyco_hydro_30C"/>
    <property type="match status" value="1"/>
</dbReference>
<comment type="similarity">
    <text evidence="1 4">Belongs to the glycosyl hydrolase 30 family.</text>
</comment>
<evidence type="ECO:0000259" key="6">
    <source>
        <dbReference type="Pfam" id="PF02055"/>
    </source>
</evidence>